<accession>A0A2V4VEU2</accession>
<dbReference type="OrthoDB" id="9912581at2"/>
<dbReference type="Proteomes" id="UP000509327">
    <property type="component" value="Chromosome"/>
</dbReference>
<name>A0A2V4VEU2_PAEBA</name>
<gene>
    <name evidence="1" type="ORF">DFQ00_102389</name>
    <name evidence="2" type="ORF">HUB98_06145</name>
</gene>
<dbReference type="EMBL" id="QJSW01000002">
    <property type="protein sequence ID" value="PYE51594.1"/>
    <property type="molecule type" value="Genomic_DNA"/>
</dbReference>
<evidence type="ECO:0000313" key="4">
    <source>
        <dbReference type="Proteomes" id="UP000509327"/>
    </source>
</evidence>
<sequence>MFQIVEIEKCEVCNTLKVKGYKEGVTDNIGIGVSHRTREFCLECFDKNTFTNSNGFTFLRLKNNLYCYKPYQYLDFGFRPVRSEREIDRAFNPEKYEFEMWLSRYES</sequence>
<proteinExistence type="predicted"/>
<dbReference type="RefSeq" id="WP_110894735.1">
    <property type="nucleotide sequence ID" value="NZ_CP054614.1"/>
</dbReference>
<dbReference type="EMBL" id="CP054614">
    <property type="protein sequence ID" value="QKS55961.1"/>
    <property type="molecule type" value="Genomic_DNA"/>
</dbReference>
<organism evidence="1 3">
    <name type="scientific">Paenibacillus barcinonensis</name>
    <dbReference type="NCBI Taxonomy" id="198119"/>
    <lineage>
        <taxon>Bacteria</taxon>
        <taxon>Bacillati</taxon>
        <taxon>Bacillota</taxon>
        <taxon>Bacilli</taxon>
        <taxon>Bacillales</taxon>
        <taxon>Paenibacillaceae</taxon>
        <taxon>Paenibacillus</taxon>
    </lineage>
</organism>
<evidence type="ECO:0000313" key="2">
    <source>
        <dbReference type="EMBL" id="QKS55961.1"/>
    </source>
</evidence>
<evidence type="ECO:0000313" key="1">
    <source>
        <dbReference type="EMBL" id="PYE51594.1"/>
    </source>
</evidence>
<keyword evidence="4" id="KW-1185">Reference proteome</keyword>
<dbReference type="AlphaFoldDB" id="A0A2V4VEU2"/>
<protein>
    <submittedName>
        <fullName evidence="1">Uncharacterized protein</fullName>
    </submittedName>
</protein>
<dbReference type="Proteomes" id="UP000247790">
    <property type="component" value="Unassembled WGS sequence"/>
</dbReference>
<reference evidence="2 4" key="2">
    <citation type="submission" date="2020-06" db="EMBL/GenBank/DDBJ databases">
        <title>Complete genome of Paenibacillus barcinonensis KACC11450.</title>
        <authorList>
            <person name="Kim M."/>
            <person name="Park Y.-J."/>
            <person name="Shin J.-H."/>
        </authorList>
    </citation>
    <scope>NUCLEOTIDE SEQUENCE [LARGE SCALE GENOMIC DNA]</scope>
    <source>
        <strain evidence="2 4">KACC11450</strain>
    </source>
</reference>
<evidence type="ECO:0000313" key="3">
    <source>
        <dbReference type="Proteomes" id="UP000247790"/>
    </source>
</evidence>
<reference evidence="1 3" key="1">
    <citation type="submission" date="2018-06" db="EMBL/GenBank/DDBJ databases">
        <title>Genomic Encyclopedia of Type Strains, Phase III (KMG-III): the genomes of soil and plant-associated and newly described type strains.</title>
        <authorList>
            <person name="Whitman W."/>
        </authorList>
    </citation>
    <scope>NUCLEOTIDE SEQUENCE [LARGE SCALE GENOMIC DNA]</scope>
    <source>
        <strain evidence="1 3">CECT 7022</strain>
    </source>
</reference>